<evidence type="ECO:0000256" key="1">
    <source>
        <dbReference type="ARBA" id="ARBA00001561"/>
    </source>
</evidence>
<dbReference type="Proteomes" id="UP000641454">
    <property type="component" value="Unassembled WGS sequence"/>
</dbReference>
<evidence type="ECO:0000256" key="3">
    <source>
        <dbReference type="ARBA" id="ARBA00022801"/>
    </source>
</evidence>
<dbReference type="FunFam" id="3.40.630.40:FF:000005">
    <property type="entry name" value="N-acetylmuramoyl-L-alanine amidase (AmiA)"/>
    <property type="match status" value="1"/>
</dbReference>
<feature type="chain" id="PRO_5037714065" description="N-acetylmuramoyl-L-alanine amidase" evidence="4">
    <location>
        <begin position="27"/>
        <end position="382"/>
    </location>
</feature>
<dbReference type="SMART" id="SM00646">
    <property type="entry name" value="Ami_3"/>
    <property type="match status" value="1"/>
</dbReference>
<dbReference type="EMBL" id="JACRUL010000047">
    <property type="protein sequence ID" value="MBC5845651.1"/>
    <property type="molecule type" value="Genomic_DNA"/>
</dbReference>
<dbReference type="Pfam" id="PF01520">
    <property type="entry name" value="Amidase_3"/>
    <property type="match status" value="1"/>
</dbReference>
<keyword evidence="4" id="KW-0732">Signal</keyword>
<dbReference type="InterPro" id="IPR002508">
    <property type="entry name" value="MurNAc-LAA_cat"/>
</dbReference>
<dbReference type="AlphaFoldDB" id="A0A923SGF7"/>
<protein>
    <recommendedName>
        <fullName evidence="2">N-acetylmuramoyl-L-alanine amidase</fullName>
        <ecNumber evidence="2">3.5.1.28</ecNumber>
    </recommendedName>
</protein>
<sequence>MVFKYKNLFFSVLLLTFFCNSMFSQSNQKFTVILDAGHGGKDYGANYHGFVEKKVTLAITLKVGKILEKYQDIKIIYTRDSDEFIELKERAGIANRNNANLFISIHCNANRNTSASGSETYVMGMSRSNMNFEVAKSENSVIFQEDNYKETYKGFDPKNPETLIGLKLIQENNLTNSISLATKIQDNFVNYDIKSRGVKQEPLWVLDASVMPGVLVETGFISNREEGARLDSESGQLESATAIAQAILEYKKEYFGDSADAAKIERPKKYVPTEQPKQVDTVVQKTKIETASKPVTNASGIIFKVQIAASSRKLELHSKNFKGLSSISSEYDNRVYKYMYGETSDYNQAKSLLDQAKSKGYGSAFLIAYKNGKKISIQEAIN</sequence>
<feature type="signal peptide" evidence="4">
    <location>
        <begin position="1"/>
        <end position="26"/>
    </location>
</feature>
<feature type="domain" description="MurNAc-LAA" evidence="5">
    <location>
        <begin position="91"/>
        <end position="248"/>
    </location>
</feature>
<accession>A0A923SGF7</accession>
<dbReference type="PANTHER" id="PTHR30404:SF0">
    <property type="entry name" value="N-ACETYLMURAMOYL-L-ALANINE AMIDASE AMIC"/>
    <property type="match status" value="1"/>
</dbReference>
<keyword evidence="7" id="KW-1185">Reference proteome</keyword>
<evidence type="ECO:0000313" key="6">
    <source>
        <dbReference type="EMBL" id="MBC5845651.1"/>
    </source>
</evidence>
<dbReference type="GO" id="GO:0030288">
    <property type="term" value="C:outer membrane-bounded periplasmic space"/>
    <property type="evidence" value="ECO:0007669"/>
    <property type="project" value="TreeGrafter"/>
</dbReference>
<name>A0A923SGF7_9FLAO</name>
<dbReference type="RefSeq" id="WP_187020519.1">
    <property type="nucleotide sequence ID" value="NZ_JACRUK010000049.1"/>
</dbReference>
<evidence type="ECO:0000313" key="7">
    <source>
        <dbReference type="Proteomes" id="UP000641454"/>
    </source>
</evidence>
<evidence type="ECO:0000259" key="5">
    <source>
        <dbReference type="SMART" id="SM00646"/>
    </source>
</evidence>
<dbReference type="GO" id="GO:0009253">
    <property type="term" value="P:peptidoglycan catabolic process"/>
    <property type="evidence" value="ECO:0007669"/>
    <property type="project" value="InterPro"/>
</dbReference>
<dbReference type="EC" id="3.5.1.28" evidence="2"/>
<comment type="caution">
    <text evidence="6">The sequence shown here is derived from an EMBL/GenBank/DDBJ whole genome shotgun (WGS) entry which is preliminary data.</text>
</comment>
<reference evidence="6 7" key="1">
    <citation type="submission" date="2020-08" db="EMBL/GenBank/DDBJ databases">
        <title>Description of novel Flavobacterium F-392 isolate.</title>
        <authorList>
            <person name="Saticioglu I.B."/>
            <person name="Duman M."/>
            <person name="Altun S."/>
        </authorList>
    </citation>
    <scope>NUCLEOTIDE SEQUENCE [LARGE SCALE GENOMIC DNA]</scope>
    <source>
        <strain evidence="6 7">F-392</strain>
    </source>
</reference>
<keyword evidence="3" id="KW-0378">Hydrolase</keyword>
<dbReference type="CDD" id="cd02696">
    <property type="entry name" value="MurNAc-LAA"/>
    <property type="match status" value="1"/>
</dbReference>
<evidence type="ECO:0000256" key="4">
    <source>
        <dbReference type="SAM" id="SignalP"/>
    </source>
</evidence>
<organism evidence="6 7">
    <name type="scientific">Flavobacterium muglaense</name>
    <dbReference type="NCBI Taxonomy" id="2764716"/>
    <lineage>
        <taxon>Bacteria</taxon>
        <taxon>Pseudomonadati</taxon>
        <taxon>Bacteroidota</taxon>
        <taxon>Flavobacteriia</taxon>
        <taxon>Flavobacteriales</taxon>
        <taxon>Flavobacteriaceae</taxon>
        <taxon>Flavobacterium</taxon>
    </lineage>
</organism>
<gene>
    <name evidence="6" type="ORF">H8R25_14560</name>
</gene>
<dbReference type="SUPFAM" id="SSF53187">
    <property type="entry name" value="Zn-dependent exopeptidases"/>
    <property type="match status" value="1"/>
</dbReference>
<dbReference type="PANTHER" id="PTHR30404">
    <property type="entry name" value="N-ACETYLMURAMOYL-L-ALANINE AMIDASE"/>
    <property type="match status" value="1"/>
</dbReference>
<dbReference type="InterPro" id="IPR050695">
    <property type="entry name" value="N-acetylmuramoyl_amidase_3"/>
</dbReference>
<dbReference type="GO" id="GO:0008745">
    <property type="term" value="F:N-acetylmuramoyl-L-alanine amidase activity"/>
    <property type="evidence" value="ECO:0007669"/>
    <property type="project" value="UniProtKB-EC"/>
</dbReference>
<comment type="catalytic activity">
    <reaction evidence="1">
        <text>Hydrolyzes the link between N-acetylmuramoyl residues and L-amino acid residues in certain cell-wall glycopeptides.</text>
        <dbReference type="EC" id="3.5.1.28"/>
    </reaction>
</comment>
<proteinExistence type="predicted"/>
<evidence type="ECO:0000256" key="2">
    <source>
        <dbReference type="ARBA" id="ARBA00011901"/>
    </source>
</evidence>
<dbReference type="Gene3D" id="3.40.630.40">
    <property type="entry name" value="Zn-dependent exopeptidases"/>
    <property type="match status" value="1"/>
</dbReference>